<evidence type="ECO:0000313" key="10">
    <source>
        <dbReference type="Proteomes" id="UP000178723"/>
    </source>
</evidence>
<evidence type="ECO:0000256" key="7">
    <source>
        <dbReference type="HAMAP-Rule" id="MF_01008"/>
    </source>
</evidence>
<dbReference type="InterPro" id="IPR038619">
    <property type="entry name" value="MraZ_sf"/>
</dbReference>
<dbReference type="PANTHER" id="PTHR34701">
    <property type="entry name" value="TRANSCRIPTIONAL REGULATOR MRAZ"/>
    <property type="match status" value="1"/>
</dbReference>
<dbReference type="SUPFAM" id="SSF89447">
    <property type="entry name" value="AbrB/MazE/MraZ-like"/>
    <property type="match status" value="1"/>
</dbReference>
<dbReference type="GO" id="GO:0005737">
    <property type="term" value="C:cytoplasm"/>
    <property type="evidence" value="ECO:0007669"/>
    <property type="project" value="UniProtKB-UniRule"/>
</dbReference>
<evidence type="ECO:0000256" key="2">
    <source>
        <dbReference type="ARBA" id="ARBA00022490"/>
    </source>
</evidence>
<dbReference type="PROSITE" id="PS51740">
    <property type="entry name" value="SPOVT_ABRB"/>
    <property type="match status" value="2"/>
</dbReference>
<dbReference type="InterPro" id="IPR035642">
    <property type="entry name" value="MraZ_N"/>
</dbReference>
<evidence type="ECO:0000313" key="9">
    <source>
        <dbReference type="EMBL" id="OGL85866.1"/>
    </source>
</evidence>
<sequence length="143" mass="15968">MFIGEYSHTMDAKGRLAIPVKFRHLFSDGAVVTRGLDSCLFLYPQKEWQALAEKLATLPLAQANTRAFARLMLAGAMEVVLDKQGRVMIPEYLRSYASLKKSIVVTGLFNRLELWSADNWESYRQGTEQNSGAIAEALNNLGV</sequence>
<keyword evidence="4 7" id="KW-0805">Transcription regulation</keyword>
<protein>
    <recommendedName>
        <fullName evidence="1 7">Transcriptional regulator MraZ</fullName>
    </recommendedName>
</protein>
<dbReference type="PANTHER" id="PTHR34701:SF1">
    <property type="entry name" value="TRANSCRIPTIONAL REGULATOR MRAZ"/>
    <property type="match status" value="1"/>
</dbReference>
<accession>A0A1F7V5Q5</accession>
<dbReference type="InterPro" id="IPR003444">
    <property type="entry name" value="MraZ"/>
</dbReference>
<dbReference type="CDD" id="cd16321">
    <property type="entry name" value="MraZ_C"/>
    <property type="match status" value="1"/>
</dbReference>
<gene>
    <name evidence="7" type="primary">mraZ</name>
    <name evidence="9" type="ORF">A3I40_00600</name>
</gene>
<dbReference type="InterPro" id="IPR037914">
    <property type="entry name" value="SpoVT-AbrB_sf"/>
</dbReference>
<keyword evidence="5 7" id="KW-0238">DNA-binding</keyword>
<dbReference type="STRING" id="1802407.A3I40_00600"/>
<dbReference type="Proteomes" id="UP000178723">
    <property type="component" value="Unassembled WGS sequence"/>
</dbReference>
<name>A0A1F7V5Q5_9BACT</name>
<keyword evidence="9" id="KW-0132">Cell division</keyword>
<comment type="subunit">
    <text evidence="7">Forms oligomers.</text>
</comment>
<dbReference type="GO" id="GO:0009295">
    <property type="term" value="C:nucleoid"/>
    <property type="evidence" value="ECO:0007669"/>
    <property type="project" value="UniProtKB-SubCell"/>
</dbReference>
<dbReference type="HAMAP" id="MF_01008">
    <property type="entry name" value="MraZ"/>
    <property type="match status" value="1"/>
</dbReference>
<evidence type="ECO:0000256" key="5">
    <source>
        <dbReference type="ARBA" id="ARBA00023125"/>
    </source>
</evidence>
<keyword evidence="2 7" id="KW-0963">Cytoplasm</keyword>
<dbReference type="GO" id="GO:0003700">
    <property type="term" value="F:DNA-binding transcription factor activity"/>
    <property type="evidence" value="ECO:0007669"/>
    <property type="project" value="UniProtKB-UniRule"/>
</dbReference>
<dbReference type="EMBL" id="MGEP01000057">
    <property type="protein sequence ID" value="OGL85866.1"/>
    <property type="molecule type" value="Genomic_DNA"/>
</dbReference>
<comment type="subcellular location">
    <subcellularLocation>
        <location evidence="7">Cytoplasm</location>
        <location evidence="7">Nucleoid</location>
    </subcellularLocation>
</comment>
<evidence type="ECO:0000256" key="6">
    <source>
        <dbReference type="ARBA" id="ARBA00023163"/>
    </source>
</evidence>
<keyword evidence="3" id="KW-0677">Repeat</keyword>
<reference evidence="9 10" key="1">
    <citation type="journal article" date="2016" name="Nat. Commun.">
        <title>Thousands of microbial genomes shed light on interconnected biogeochemical processes in an aquifer system.</title>
        <authorList>
            <person name="Anantharaman K."/>
            <person name="Brown C.T."/>
            <person name="Hug L.A."/>
            <person name="Sharon I."/>
            <person name="Castelle C.J."/>
            <person name="Probst A.J."/>
            <person name="Thomas B.C."/>
            <person name="Singh A."/>
            <person name="Wilkins M.J."/>
            <person name="Karaoz U."/>
            <person name="Brodie E.L."/>
            <person name="Williams K.H."/>
            <person name="Hubbard S.S."/>
            <person name="Banfield J.F."/>
        </authorList>
    </citation>
    <scope>NUCLEOTIDE SEQUENCE [LARGE SCALE GENOMIC DNA]</scope>
</reference>
<dbReference type="CDD" id="cd16320">
    <property type="entry name" value="MraZ_N"/>
    <property type="match status" value="1"/>
</dbReference>
<keyword evidence="9" id="KW-0131">Cell cycle</keyword>
<dbReference type="GO" id="GO:0000976">
    <property type="term" value="F:transcription cis-regulatory region binding"/>
    <property type="evidence" value="ECO:0007669"/>
    <property type="project" value="TreeGrafter"/>
</dbReference>
<comment type="similarity">
    <text evidence="7">Belongs to the MraZ family.</text>
</comment>
<comment type="caution">
    <text evidence="9">The sequence shown here is derived from an EMBL/GenBank/DDBJ whole genome shotgun (WGS) entry which is preliminary data.</text>
</comment>
<dbReference type="InterPro" id="IPR020603">
    <property type="entry name" value="MraZ_dom"/>
</dbReference>
<evidence type="ECO:0000256" key="3">
    <source>
        <dbReference type="ARBA" id="ARBA00022737"/>
    </source>
</evidence>
<dbReference type="NCBIfam" id="TIGR00242">
    <property type="entry name" value="division/cell wall cluster transcriptional repressor MraZ"/>
    <property type="match status" value="1"/>
</dbReference>
<proteinExistence type="inferred from homology"/>
<dbReference type="InterPro" id="IPR007159">
    <property type="entry name" value="SpoVT-AbrB_dom"/>
</dbReference>
<feature type="domain" description="SpoVT-AbrB" evidence="8">
    <location>
        <begin position="76"/>
        <end position="119"/>
    </location>
</feature>
<evidence type="ECO:0000259" key="8">
    <source>
        <dbReference type="PROSITE" id="PS51740"/>
    </source>
</evidence>
<organism evidence="9 10">
    <name type="scientific">Candidatus Uhrbacteria bacterium RIFCSPLOWO2_02_FULL_48_12</name>
    <dbReference type="NCBI Taxonomy" id="1802407"/>
    <lineage>
        <taxon>Bacteria</taxon>
        <taxon>Candidatus Uhriibacteriota</taxon>
    </lineage>
</organism>
<dbReference type="GO" id="GO:2000143">
    <property type="term" value="P:negative regulation of DNA-templated transcription initiation"/>
    <property type="evidence" value="ECO:0007669"/>
    <property type="project" value="TreeGrafter"/>
</dbReference>
<dbReference type="AlphaFoldDB" id="A0A1F7V5Q5"/>
<evidence type="ECO:0000256" key="1">
    <source>
        <dbReference type="ARBA" id="ARBA00013860"/>
    </source>
</evidence>
<dbReference type="Gene3D" id="3.40.1550.20">
    <property type="entry name" value="Transcriptional regulator MraZ domain"/>
    <property type="match status" value="1"/>
</dbReference>
<feature type="domain" description="SpoVT-AbrB" evidence="8">
    <location>
        <begin position="5"/>
        <end position="47"/>
    </location>
</feature>
<dbReference type="InterPro" id="IPR035644">
    <property type="entry name" value="MraZ_C"/>
</dbReference>
<evidence type="ECO:0000256" key="4">
    <source>
        <dbReference type="ARBA" id="ARBA00023015"/>
    </source>
</evidence>
<keyword evidence="6 7" id="KW-0804">Transcription</keyword>
<dbReference type="Pfam" id="PF02381">
    <property type="entry name" value="MraZ"/>
    <property type="match status" value="2"/>
</dbReference>
<dbReference type="GO" id="GO:0051301">
    <property type="term" value="P:cell division"/>
    <property type="evidence" value="ECO:0007669"/>
    <property type="project" value="UniProtKB-KW"/>
</dbReference>